<reference evidence="3" key="1">
    <citation type="journal article" date="2019" name="Int. J. Syst. Evol. Microbiol.">
        <title>The Global Catalogue of Microorganisms (GCM) 10K type strain sequencing project: providing services to taxonomists for standard genome sequencing and annotation.</title>
        <authorList>
            <consortium name="The Broad Institute Genomics Platform"/>
            <consortium name="The Broad Institute Genome Sequencing Center for Infectious Disease"/>
            <person name="Wu L."/>
            <person name="Ma J."/>
        </authorList>
    </citation>
    <scope>NUCLEOTIDE SEQUENCE [LARGE SCALE GENOMIC DNA]</scope>
    <source>
        <strain evidence="3">JCM 17027</strain>
    </source>
</reference>
<comment type="caution">
    <text evidence="2">The sequence shown here is derived from an EMBL/GenBank/DDBJ whole genome shotgun (WGS) entry which is preliminary data.</text>
</comment>
<evidence type="ECO:0000256" key="1">
    <source>
        <dbReference type="SAM" id="MobiDB-lite"/>
    </source>
</evidence>
<feature type="region of interest" description="Disordered" evidence="1">
    <location>
        <begin position="325"/>
        <end position="345"/>
    </location>
</feature>
<proteinExistence type="predicted"/>
<keyword evidence="3" id="KW-1185">Reference proteome</keyword>
<dbReference type="PANTHER" id="PTHR31480">
    <property type="entry name" value="BIFUNCTIONAL LYCOPENE CYCLASE/PHYTOENE SYNTHASE"/>
    <property type="match status" value="1"/>
</dbReference>
<dbReference type="InterPro" id="IPR008949">
    <property type="entry name" value="Isoprenoid_synthase_dom_sf"/>
</dbReference>
<dbReference type="EMBL" id="BAABCQ010000029">
    <property type="protein sequence ID" value="GAA3969264.1"/>
    <property type="molecule type" value="Genomic_DNA"/>
</dbReference>
<protein>
    <recommendedName>
        <fullName evidence="4">Phytoene synthase</fullName>
    </recommendedName>
</protein>
<evidence type="ECO:0000313" key="2">
    <source>
        <dbReference type="EMBL" id="GAA3969264.1"/>
    </source>
</evidence>
<evidence type="ECO:0000313" key="3">
    <source>
        <dbReference type="Proteomes" id="UP001500034"/>
    </source>
</evidence>
<dbReference type="Pfam" id="PF00494">
    <property type="entry name" value="SQS_PSY"/>
    <property type="match status" value="1"/>
</dbReference>
<dbReference type="SUPFAM" id="SSF48576">
    <property type="entry name" value="Terpenoid synthases"/>
    <property type="match status" value="1"/>
</dbReference>
<evidence type="ECO:0008006" key="4">
    <source>
        <dbReference type="Google" id="ProtNLM"/>
    </source>
</evidence>
<dbReference type="RefSeq" id="WP_345591216.1">
    <property type="nucleotide sequence ID" value="NZ_BAABCQ010000029.1"/>
</dbReference>
<sequence>MTTKEIRAANLGDPELCRAYATCETFLRRNFVKHYFLLRQLLPPGRRPYWDAILAFSIHVDNLIDDARVPAPERIARYDAYARDFFALLDGDAPWTGPPSSHQDRLGRTFARAFAHFSRVWEIPRSSVQLAMTNITADLRVTEYASFPDLERHIRSTGGEHNLLLNALLGSRAQHSEEAREHAVSALLGLQLTDNLRDLREDLADGRLFLPLDDLKAFGLDRAELEAAARDRRMTDGLRDLVRFEAERARGYLDRAADWWRWADADARELPRQYVSMARYVLRQVPHSRHDVFHTPALRGRLACVTAAGAGLALGYARRAATRRFTSPSGNTADHTHALKGSRPT</sequence>
<name>A0ABP7PQC2_9ACTN</name>
<gene>
    <name evidence="2" type="ORF">GCM10022384_20650</name>
</gene>
<dbReference type="Gene3D" id="1.10.600.10">
    <property type="entry name" value="Farnesyl Diphosphate Synthase"/>
    <property type="match status" value="1"/>
</dbReference>
<accession>A0ABP7PQC2</accession>
<dbReference type="InterPro" id="IPR002060">
    <property type="entry name" value="Squ/phyt_synthse"/>
</dbReference>
<organism evidence="2 3">
    <name type="scientific">Streptomyces marokkonensis</name>
    <dbReference type="NCBI Taxonomy" id="324855"/>
    <lineage>
        <taxon>Bacteria</taxon>
        <taxon>Bacillati</taxon>
        <taxon>Actinomycetota</taxon>
        <taxon>Actinomycetes</taxon>
        <taxon>Kitasatosporales</taxon>
        <taxon>Streptomycetaceae</taxon>
        <taxon>Streptomyces</taxon>
    </lineage>
</organism>
<dbReference type="Proteomes" id="UP001500034">
    <property type="component" value="Unassembled WGS sequence"/>
</dbReference>